<dbReference type="PROSITE" id="PS50088">
    <property type="entry name" value="ANK_REPEAT"/>
    <property type="match status" value="1"/>
</dbReference>
<feature type="compositionally biased region" description="Polar residues" evidence="2">
    <location>
        <begin position="397"/>
        <end position="410"/>
    </location>
</feature>
<comment type="caution">
    <text evidence="3">The sequence shown here is derived from an EMBL/GenBank/DDBJ whole genome shotgun (WGS) entry which is preliminary data.</text>
</comment>
<sequence length="434" mass="47846">MSGDQFMSDMNSMFMNMMGAAMSDMGFGGSPSMCSEGDWRSLPAGPIFLATRDLDVDRLDVLLQQDEYAEMINDKDGGANLDFRGPAMMARETPLHIAATYGKFAVVKALVDAGATPDIKDDRGRLPVDNARKSTKKSPGLILVKKDDGQKCIDYLENAVLNKGTGGVKSKHPEQLRRAKVIRELADRYYRSGYWDLAAKTYKQLLEVIGDDHVVYGNIAAAHLMDATERILSDNTPGYRQLFKDTFFEAEKCVDLCETYERGWYLMARGYIGYRELPRAKEAARKGLVHCPDSKSLSAIWAIMDEASVPDSVVDHESAEWRAISQRIYMERWIGEEACTFCGLSCMDSPKPELCPFCGCPTSIDLNSTDEGDAIICLTADVDYQPLIDALVAAETESGSSLQNKASFSVGSGGSKKKGSSSSKKKRGKKKRKN</sequence>
<dbReference type="Pfam" id="PF00023">
    <property type="entry name" value="Ank"/>
    <property type="match status" value="1"/>
</dbReference>
<evidence type="ECO:0000313" key="4">
    <source>
        <dbReference type="Proteomes" id="UP000266841"/>
    </source>
</evidence>
<dbReference type="OrthoDB" id="10057496at2759"/>
<dbReference type="SUPFAM" id="SSF48403">
    <property type="entry name" value="Ankyrin repeat"/>
    <property type="match status" value="1"/>
</dbReference>
<reference evidence="3 4" key="1">
    <citation type="journal article" date="2012" name="Genome Biol.">
        <title>Genome and low-iron response of an oceanic diatom adapted to chronic iron limitation.</title>
        <authorList>
            <person name="Lommer M."/>
            <person name="Specht M."/>
            <person name="Roy A.S."/>
            <person name="Kraemer L."/>
            <person name="Andreson R."/>
            <person name="Gutowska M.A."/>
            <person name="Wolf J."/>
            <person name="Bergner S.V."/>
            <person name="Schilhabel M.B."/>
            <person name="Klostermeier U.C."/>
            <person name="Beiko R.G."/>
            <person name="Rosenstiel P."/>
            <person name="Hippler M."/>
            <person name="Laroche J."/>
        </authorList>
    </citation>
    <scope>NUCLEOTIDE SEQUENCE [LARGE SCALE GENOMIC DNA]</scope>
    <source>
        <strain evidence="3 4">CCMP1005</strain>
    </source>
</reference>
<dbReference type="SMART" id="SM00248">
    <property type="entry name" value="ANK"/>
    <property type="match status" value="1"/>
</dbReference>
<feature type="compositionally biased region" description="Basic residues" evidence="2">
    <location>
        <begin position="415"/>
        <end position="434"/>
    </location>
</feature>
<dbReference type="Proteomes" id="UP000266841">
    <property type="component" value="Unassembled WGS sequence"/>
</dbReference>
<name>K0TFE2_THAOC</name>
<feature type="region of interest" description="Disordered" evidence="2">
    <location>
        <begin position="396"/>
        <end position="434"/>
    </location>
</feature>
<dbReference type="PROSITE" id="PS50297">
    <property type="entry name" value="ANK_REP_REGION"/>
    <property type="match status" value="1"/>
</dbReference>
<evidence type="ECO:0000256" key="2">
    <source>
        <dbReference type="SAM" id="MobiDB-lite"/>
    </source>
</evidence>
<keyword evidence="4" id="KW-1185">Reference proteome</keyword>
<organism evidence="3 4">
    <name type="scientific">Thalassiosira oceanica</name>
    <name type="common">Marine diatom</name>
    <dbReference type="NCBI Taxonomy" id="159749"/>
    <lineage>
        <taxon>Eukaryota</taxon>
        <taxon>Sar</taxon>
        <taxon>Stramenopiles</taxon>
        <taxon>Ochrophyta</taxon>
        <taxon>Bacillariophyta</taxon>
        <taxon>Coscinodiscophyceae</taxon>
        <taxon>Thalassiosirophycidae</taxon>
        <taxon>Thalassiosirales</taxon>
        <taxon>Thalassiosiraceae</taxon>
        <taxon>Thalassiosira</taxon>
    </lineage>
</organism>
<dbReference type="AlphaFoldDB" id="K0TFE2"/>
<evidence type="ECO:0000256" key="1">
    <source>
        <dbReference type="PROSITE-ProRule" id="PRU00023"/>
    </source>
</evidence>
<dbReference type="InterPro" id="IPR002110">
    <property type="entry name" value="Ankyrin_rpt"/>
</dbReference>
<dbReference type="Gene3D" id="1.25.40.10">
    <property type="entry name" value="Tetratricopeptide repeat domain"/>
    <property type="match status" value="1"/>
</dbReference>
<accession>K0TFE2</accession>
<keyword evidence="1" id="KW-0040">ANK repeat</keyword>
<gene>
    <name evidence="3" type="ORF">THAOC_02520</name>
</gene>
<evidence type="ECO:0000313" key="3">
    <source>
        <dbReference type="EMBL" id="EJK75749.1"/>
    </source>
</evidence>
<feature type="repeat" description="ANK" evidence="1">
    <location>
        <begin position="90"/>
        <end position="122"/>
    </location>
</feature>
<dbReference type="SUPFAM" id="SSF48452">
    <property type="entry name" value="TPR-like"/>
    <property type="match status" value="1"/>
</dbReference>
<dbReference type="InterPro" id="IPR036770">
    <property type="entry name" value="Ankyrin_rpt-contain_sf"/>
</dbReference>
<protein>
    <submittedName>
        <fullName evidence="3">Uncharacterized protein</fullName>
    </submittedName>
</protein>
<dbReference type="EMBL" id="AGNL01002745">
    <property type="protein sequence ID" value="EJK75749.1"/>
    <property type="molecule type" value="Genomic_DNA"/>
</dbReference>
<dbReference type="InterPro" id="IPR011990">
    <property type="entry name" value="TPR-like_helical_dom_sf"/>
</dbReference>
<dbReference type="Gene3D" id="1.25.40.20">
    <property type="entry name" value="Ankyrin repeat-containing domain"/>
    <property type="match status" value="1"/>
</dbReference>
<proteinExistence type="predicted"/>